<evidence type="ECO:0000256" key="2">
    <source>
        <dbReference type="SAM" id="Phobius"/>
    </source>
</evidence>
<feature type="region of interest" description="Disordered" evidence="1">
    <location>
        <begin position="144"/>
        <end position="167"/>
    </location>
</feature>
<evidence type="ECO:0000256" key="1">
    <source>
        <dbReference type="SAM" id="MobiDB-lite"/>
    </source>
</evidence>
<evidence type="ECO:0008006" key="5">
    <source>
        <dbReference type="Google" id="ProtNLM"/>
    </source>
</evidence>
<proteinExistence type="predicted"/>
<dbReference type="RefSeq" id="WP_076691803.1">
    <property type="nucleotide sequence ID" value="NZ_CALBSP010000081.1"/>
</dbReference>
<dbReference type="STRING" id="36805.BOH66_15170"/>
<feature type="transmembrane region" description="Helical" evidence="2">
    <location>
        <begin position="117"/>
        <end position="136"/>
    </location>
</feature>
<dbReference type="KEGG" id="maur:BOH66_15170"/>
<reference evidence="3 4" key="1">
    <citation type="submission" date="2016-12" db="EMBL/GenBank/DDBJ databases">
        <title>Complete genome sequence of Microbacterium aurum KACC 15219.</title>
        <authorList>
            <person name="Jung Y."/>
            <person name="Shin J.-H."/>
            <person name="Lee Y.-J."/>
            <person name="Yi H."/>
            <person name="Bahn Y.-S."/>
            <person name="Kim J.F."/>
            <person name="Lee D.-W."/>
        </authorList>
    </citation>
    <scope>NUCLEOTIDE SEQUENCE [LARGE SCALE GENOMIC DNA]</scope>
    <source>
        <strain evidence="3 4">KACC 15219</strain>
    </source>
</reference>
<keyword evidence="2" id="KW-0472">Membrane</keyword>
<keyword evidence="2" id="KW-0812">Transmembrane</keyword>
<evidence type="ECO:0000313" key="4">
    <source>
        <dbReference type="Proteomes" id="UP000187185"/>
    </source>
</evidence>
<keyword evidence="4" id="KW-1185">Reference proteome</keyword>
<sequence length="167" mass="16867">MKRTGAGVLIAAVAIGVIVGFGIDQLLTAVGRPTFTPSLLLPVLLVLLGVALVLFALPIRRAIVGTHTRPLDPFRAVRVAMLAKASSIVGGIVAGVAGGLLAFLLTRPVAPSLGSTGAVIAAIVGGLVLVAAGLYAEHLCTIRKDDDDDQPGPPSPPEPGLGLSHHD</sequence>
<feature type="transmembrane region" description="Helical" evidence="2">
    <location>
        <begin position="7"/>
        <end position="27"/>
    </location>
</feature>
<protein>
    <recommendedName>
        <fullName evidence="5">DUF3180 domain-containing protein</fullName>
    </recommendedName>
</protein>
<accession>A0A1P8UBJ4</accession>
<organism evidence="3 4">
    <name type="scientific">Microbacterium aurum</name>
    <dbReference type="NCBI Taxonomy" id="36805"/>
    <lineage>
        <taxon>Bacteria</taxon>
        <taxon>Bacillati</taxon>
        <taxon>Actinomycetota</taxon>
        <taxon>Actinomycetes</taxon>
        <taxon>Micrococcales</taxon>
        <taxon>Microbacteriaceae</taxon>
        <taxon>Microbacterium</taxon>
    </lineage>
</organism>
<evidence type="ECO:0000313" key="3">
    <source>
        <dbReference type="EMBL" id="APZ35435.1"/>
    </source>
</evidence>
<dbReference type="InterPro" id="IPR021517">
    <property type="entry name" value="DUF3180"/>
</dbReference>
<dbReference type="Pfam" id="PF11377">
    <property type="entry name" value="DUF3180"/>
    <property type="match status" value="1"/>
</dbReference>
<feature type="transmembrane region" description="Helical" evidence="2">
    <location>
        <begin position="39"/>
        <end position="59"/>
    </location>
</feature>
<dbReference type="Proteomes" id="UP000187185">
    <property type="component" value="Chromosome"/>
</dbReference>
<gene>
    <name evidence="3" type="ORF">BOH66_15170</name>
</gene>
<dbReference type="AlphaFoldDB" id="A0A1P8UBJ4"/>
<keyword evidence="2" id="KW-1133">Transmembrane helix</keyword>
<name>A0A1P8UBJ4_9MICO</name>
<feature type="transmembrane region" description="Helical" evidence="2">
    <location>
        <begin position="79"/>
        <end position="105"/>
    </location>
</feature>
<dbReference type="EMBL" id="CP018762">
    <property type="protein sequence ID" value="APZ35435.1"/>
    <property type="molecule type" value="Genomic_DNA"/>
</dbReference>